<comment type="caution">
    <text evidence="1">The sequence shown here is derived from an EMBL/GenBank/DDBJ whole genome shotgun (WGS) entry which is preliminary data.</text>
</comment>
<accession>A0ABT5AEW0</accession>
<evidence type="ECO:0000313" key="2">
    <source>
        <dbReference type="Proteomes" id="UP001211249"/>
    </source>
</evidence>
<organism evidence="1 2">
    <name type="scientific">Dolichospermum planctonicum CS-1226</name>
    <dbReference type="NCBI Taxonomy" id="3021751"/>
    <lineage>
        <taxon>Bacteria</taxon>
        <taxon>Bacillati</taxon>
        <taxon>Cyanobacteriota</taxon>
        <taxon>Cyanophyceae</taxon>
        <taxon>Nostocales</taxon>
        <taxon>Aphanizomenonaceae</taxon>
        <taxon>Dolichospermum</taxon>
        <taxon>Dolichospermum planctonicum</taxon>
    </lineage>
</organism>
<keyword evidence="2" id="KW-1185">Reference proteome</keyword>
<dbReference type="Proteomes" id="UP001211249">
    <property type="component" value="Unassembled WGS sequence"/>
</dbReference>
<dbReference type="EMBL" id="JAQMUC010000044">
    <property type="protein sequence ID" value="MDB9535831.1"/>
    <property type="molecule type" value="Genomic_DNA"/>
</dbReference>
<gene>
    <name evidence="1" type="ORF">PN451_08265</name>
</gene>
<dbReference type="RefSeq" id="WP_271795716.1">
    <property type="nucleotide sequence ID" value="NZ_JAQMUC010000044.1"/>
</dbReference>
<evidence type="ECO:0008006" key="3">
    <source>
        <dbReference type="Google" id="ProtNLM"/>
    </source>
</evidence>
<proteinExistence type="predicted"/>
<sequence>MKIQFLLRFVILFGLVETITACGVLCTYADDQSDSLPALTMNSNRSFVKKVTLIAREENLPPLGVPIDPQRNIGFASVFLRLENPQLTPVTVTVTKVEIRSLSSGKLQNFQHSPQEIQLKPLENSEVVLQLINKSGYIGSDQVKAIVTYKIAEETNIIESEPVEVSR</sequence>
<reference evidence="1 2" key="1">
    <citation type="submission" date="2023-01" db="EMBL/GenBank/DDBJ databases">
        <title>Genomes from the Australian National Cyanobacteria Reference Collection.</title>
        <authorList>
            <person name="Willis A."/>
            <person name="Lee E.M.F."/>
        </authorList>
    </citation>
    <scope>NUCLEOTIDE SEQUENCE [LARGE SCALE GENOMIC DNA]</scope>
    <source>
        <strain evidence="1 2">CS-1226</strain>
    </source>
</reference>
<name>A0ABT5AEW0_9CYAN</name>
<evidence type="ECO:0000313" key="1">
    <source>
        <dbReference type="EMBL" id="MDB9535831.1"/>
    </source>
</evidence>
<protein>
    <recommendedName>
        <fullName evidence="3">Lipoprotein</fullName>
    </recommendedName>
</protein>